<evidence type="ECO:0000256" key="2">
    <source>
        <dbReference type="ARBA" id="ARBA00022692"/>
    </source>
</evidence>
<dbReference type="Pfam" id="PF01957">
    <property type="entry name" value="NfeD"/>
    <property type="match status" value="1"/>
</dbReference>
<dbReference type="OrthoDB" id="37442at2"/>
<feature type="transmembrane region" description="Helical" evidence="5">
    <location>
        <begin position="46"/>
        <end position="67"/>
    </location>
</feature>
<dbReference type="PANTHER" id="PTHR33507:SF3">
    <property type="entry name" value="INNER MEMBRANE PROTEIN YBBJ"/>
    <property type="match status" value="1"/>
</dbReference>
<comment type="subcellular location">
    <subcellularLocation>
        <location evidence="1">Membrane</location>
        <topology evidence="1">Multi-pass membrane protein</topology>
    </subcellularLocation>
</comment>
<feature type="transmembrane region" description="Helical" evidence="5">
    <location>
        <begin position="7"/>
        <end position="34"/>
    </location>
</feature>
<dbReference type="STRING" id="688269.Theth_1203"/>
<name>F7YTQ0_9THEM</name>
<evidence type="ECO:0000259" key="6">
    <source>
        <dbReference type="Pfam" id="PF01957"/>
    </source>
</evidence>
<evidence type="ECO:0000256" key="1">
    <source>
        <dbReference type="ARBA" id="ARBA00004141"/>
    </source>
</evidence>
<evidence type="ECO:0000313" key="7">
    <source>
        <dbReference type="EMBL" id="AEH51275.1"/>
    </source>
</evidence>
<dbReference type="PATRIC" id="fig|688269.3.peg.1239"/>
<feature type="domain" description="NfeD-like C-terminal" evidence="6">
    <location>
        <begin position="81"/>
        <end position="140"/>
    </location>
</feature>
<evidence type="ECO:0000256" key="5">
    <source>
        <dbReference type="SAM" id="Phobius"/>
    </source>
</evidence>
<keyword evidence="8" id="KW-1185">Reference proteome</keyword>
<keyword evidence="2 5" id="KW-0812">Transmembrane</keyword>
<dbReference type="Proteomes" id="UP000006804">
    <property type="component" value="Chromosome"/>
</dbReference>
<keyword evidence="3 5" id="KW-1133">Transmembrane helix</keyword>
<reference evidence="7 8" key="1">
    <citation type="submission" date="2010-11" db="EMBL/GenBank/DDBJ databases">
        <title>The complete genome of Thermotoga thermarum DSM 5069.</title>
        <authorList>
            <consortium name="US DOE Joint Genome Institute (JGI-PGF)"/>
            <person name="Lucas S."/>
            <person name="Copeland A."/>
            <person name="Lapidus A."/>
            <person name="Bruce D."/>
            <person name="Goodwin L."/>
            <person name="Pitluck S."/>
            <person name="Kyrpides N."/>
            <person name="Mavromatis K."/>
            <person name="Ivanova N."/>
            <person name="Zeytun A."/>
            <person name="Brettin T."/>
            <person name="Detter J.C."/>
            <person name="Tapia R."/>
            <person name="Han C."/>
            <person name="Land M."/>
            <person name="Hauser L."/>
            <person name="Markowitz V."/>
            <person name="Cheng J.-F."/>
            <person name="Hugenholtz P."/>
            <person name="Woyke T."/>
            <person name="Wu D."/>
            <person name="Spring S."/>
            <person name="Schroeder M."/>
            <person name="Brambilla E."/>
            <person name="Klenk H.-P."/>
            <person name="Eisen J.A."/>
        </authorList>
    </citation>
    <scope>NUCLEOTIDE SEQUENCE [LARGE SCALE GENOMIC DNA]</scope>
    <source>
        <strain evidence="7 8">DSM 5069</strain>
    </source>
</reference>
<proteinExistence type="predicted"/>
<sequence precursor="true">MEPFVVWLILGVLLVIGEILTPTFFLLWFAIAAFVTSAVSTMFGTLVQLLTFIAVSAILVILTRPLAKKLVKQEPRKIHIDEIIGKIATVVETIDNKAGKGLVKIQGDIWRAYSEDDTVIEEGKKVQVLKVEGAHVVVRKVEGGEQG</sequence>
<dbReference type="Gene3D" id="2.40.50.140">
    <property type="entry name" value="Nucleic acid-binding proteins"/>
    <property type="match status" value="1"/>
</dbReference>
<evidence type="ECO:0000256" key="3">
    <source>
        <dbReference type="ARBA" id="ARBA00022989"/>
    </source>
</evidence>
<organism evidence="7 8">
    <name type="scientific">Pseudothermotoga thermarum DSM 5069</name>
    <dbReference type="NCBI Taxonomy" id="688269"/>
    <lineage>
        <taxon>Bacteria</taxon>
        <taxon>Thermotogati</taxon>
        <taxon>Thermotogota</taxon>
        <taxon>Thermotogae</taxon>
        <taxon>Thermotogales</taxon>
        <taxon>Thermotogaceae</taxon>
        <taxon>Pseudothermotoga</taxon>
    </lineage>
</organism>
<accession>F7YTQ0</accession>
<dbReference type="GO" id="GO:0005886">
    <property type="term" value="C:plasma membrane"/>
    <property type="evidence" value="ECO:0007669"/>
    <property type="project" value="TreeGrafter"/>
</dbReference>
<dbReference type="SUPFAM" id="SSF141322">
    <property type="entry name" value="NfeD domain-like"/>
    <property type="match status" value="1"/>
</dbReference>
<protein>
    <recommendedName>
        <fullName evidence="6">NfeD-like C-terminal domain-containing protein</fullName>
    </recommendedName>
</protein>
<evidence type="ECO:0000313" key="8">
    <source>
        <dbReference type="Proteomes" id="UP000006804"/>
    </source>
</evidence>
<evidence type="ECO:0000256" key="4">
    <source>
        <dbReference type="ARBA" id="ARBA00023136"/>
    </source>
</evidence>
<dbReference type="InterPro" id="IPR052165">
    <property type="entry name" value="Membrane_assoc_protease"/>
</dbReference>
<dbReference type="EMBL" id="CP002351">
    <property type="protein sequence ID" value="AEH51275.1"/>
    <property type="molecule type" value="Genomic_DNA"/>
</dbReference>
<dbReference type="RefSeq" id="WP_013932494.1">
    <property type="nucleotide sequence ID" value="NC_015707.1"/>
</dbReference>
<dbReference type="HOGENOM" id="CLU_116732_2_1_0"/>
<gene>
    <name evidence="7" type="ORF">Theth_1203</name>
</gene>
<dbReference type="InterPro" id="IPR012340">
    <property type="entry name" value="NA-bd_OB-fold"/>
</dbReference>
<dbReference type="KEGG" id="tta:Theth_1203"/>
<dbReference type="InterPro" id="IPR002810">
    <property type="entry name" value="NfeD-like_C"/>
</dbReference>
<dbReference type="eggNOG" id="COG1585">
    <property type="taxonomic scope" value="Bacteria"/>
</dbReference>
<dbReference type="PANTHER" id="PTHR33507">
    <property type="entry name" value="INNER MEMBRANE PROTEIN YBBJ"/>
    <property type="match status" value="1"/>
</dbReference>
<dbReference type="AlphaFoldDB" id="F7YTQ0"/>
<keyword evidence="4 5" id="KW-0472">Membrane</keyword>